<protein>
    <recommendedName>
        <fullName evidence="6">RNA polymerase sigma factor 70 region 4 type 2 domain-containing protein</fullName>
    </recommendedName>
</protein>
<dbReference type="SUPFAM" id="SSF88946">
    <property type="entry name" value="Sigma2 domain of RNA polymerase sigma factors"/>
    <property type="match status" value="1"/>
</dbReference>
<dbReference type="Pfam" id="PF08281">
    <property type="entry name" value="Sigma70_r4_2"/>
    <property type="match status" value="1"/>
</dbReference>
<feature type="domain" description="RNA polymerase sigma factor 70 region 4 type 2" evidence="6">
    <location>
        <begin position="104"/>
        <end position="154"/>
    </location>
</feature>
<dbReference type="PRINTS" id="PR00038">
    <property type="entry name" value="HTHLUXR"/>
</dbReference>
<dbReference type="Proteomes" id="UP001500751">
    <property type="component" value="Unassembled WGS sequence"/>
</dbReference>
<dbReference type="NCBIfam" id="TIGR02937">
    <property type="entry name" value="sigma70-ECF"/>
    <property type="match status" value="1"/>
</dbReference>
<evidence type="ECO:0000256" key="1">
    <source>
        <dbReference type="ARBA" id="ARBA00010641"/>
    </source>
</evidence>
<proteinExistence type="inferred from homology"/>
<evidence type="ECO:0000313" key="8">
    <source>
        <dbReference type="Proteomes" id="UP001500751"/>
    </source>
</evidence>
<dbReference type="SUPFAM" id="SSF46894">
    <property type="entry name" value="C-terminal effector domain of the bipartite response regulators"/>
    <property type="match status" value="1"/>
</dbReference>
<keyword evidence="4" id="KW-0238">DNA-binding</keyword>
<keyword evidence="2" id="KW-0805">Transcription regulation</keyword>
<keyword evidence="3" id="KW-0731">Sigma factor</keyword>
<comment type="similarity">
    <text evidence="1">Belongs to the sigma-70 factor family. ECF subfamily.</text>
</comment>
<sequence>MDAEAFSSFFRSEYPRLVVHLIARGYADFAEDAAEEAMREAYQNWATISSPAAWVRTVAVRVAGRLAARERRRIQAEGAYGHQTSRREVLSPELAAALSEEQRDVVERLAGMPEVRRQVLALAFDGYKVKEIASELSMLEATVRSHLRHIRKALGPNDGGTGGAV</sequence>
<name>A0ABP5F168_9ACTN</name>
<dbReference type="PANTHER" id="PTHR43133">
    <property type="entry name" value="RNA POLYMERASE ECF-TYPE SIGMA FACTO"/>
    <property type="match status" value="1"/>
</dbReference>
<dbReference type="InterPro" id="IPR036388">
    <property type="entry name" value="WH-like_DNA-bd_sf"/>
</dbReference>
<evidence type="ECO:0000259" key="6">
    <source>
        <dbReference type="Pfam" id="PF08281"/>
    </source>
</evidence>
<dbReference type="InterPro" id="IPR016032">
    <property type="entry name" value="Sig_transdc_resp-reg_C-effctor"/>
</dbReference>
<dbReference type="InterPro" id="IPR000792">
    <property type="entry name" value="Tscrpt_reg_LuxR_C"/>
</dbReference>
<evidence type="ECO:0000256" key="4">
    <source>
        <dbReference type="ARBA" id="ARBA00023125"/>
    </source>
</evidence>
<dbReference type="Gene3D" id="1.10.10.10">
    <property type="entry name" value="Winged helix-like DNA-binding domain superfamily/Winged helix DNA-binding domain"/>
    <property type="match status" value="1"/>
</dbReference>
<comment type="caution">
    <text evidence="7">The sequence shown here is derived from an EMBL/GenBank/DDBJ whole genome shotgun (WGS) entry which is preliminary data.</text>
</comment>
<dbReference type="InterPro" id="IPR039425">
    <property type="entry name" value="RNA_pol_sigma-70-like"/>
</dbReference>
<dbReference type="InterPro" id="IPR014284">
    <property type="entry name" value="RNA_pol_sigma-70_dom"/>
</dbReference>
<dbReference type="InterPro" id="IPR013249">
    <property type="entry name" value="RNA_pol_sigma70_r4_t2"/>
</dbReference>
<gene>
    <name evidence="7" type="ORF">GCM10009839_01090</name>
</gene>
<dbReference type="Gene3D" id="1.10.1740.10">
    <property type="match status" value="1"/>
</dbReference>
<organism evidence="7 8">
    <name type="scientific">Catenulispora yoronensis</name>
    <dbReference type="NCBI Taxonomy" id="450799"/>
    <lineage>
        <taxon>Bacteria</taxon>
        <taxon>Bacillati</taxon>
        <taxon>Actinomycetota</taxon>
        <taxon>Actinomycetes</taxon>
        <taxon>Catenulisporales</taxon>
        <taxon>Catenulisporaceae</taxon>
        <taxon>Catenulispora</taxon>
    </lineage>
</organism>
<keyword evidence="5" id="KW-0804">Transcription</keyword>
<dbReference type="EMBL" id="BAAAQN010000001">
    <property type="protein sequence ID" value="GAA2010909.1"/>
    <property type="molecule type" value="Genomic_DNA"/>
</dbReference>
<dbReference type="PANTHER" id="PTHR43133:SF8">
    <property type="entry name" value="RNA POLYMERASE SIGMA FACTOR HI_1459-RELATED"/>
    <property type="match status" value="1"/>
</dbReference>
<keyword evidence="8" id="KW-1185">Reference proteome</keyword>
<evidence type="ECO:0000256" key="5">
    <source>
        <dbReference type="ARBA" id="ARBA00023163"/>
    </source>
</evidence>
<evidence type="ECO:0000256" key="3">
    <source>
        <dbReference type="ARBA" id="ARBA00023082"/>
    </source>
</evidence>
<evidence type="ECO:0000256" key="2">
    <source>
        <dbReference type="ARBA" id="ARBA00023015"/>
    </source>
</evidence>
<dbReference type="RefSeq" id="WP_344663440.1">
    <property type="nucleotide sequence ID" value="NZ_BAAAQN010000001.1"/>
</dbReference>
<reference evidence="8" key="1">
    <citation type="journal article" date="2019" name="Int. J. Syst. Evol. Microbiol.">
        <title>The Global Catalogue of Microorganisms (GCM) 10K type strain sequencing project: providing services to taxonomists for standard genome sequencing and annotation.</title>
        <authorList>
            <consortium name="The Broad Institute Genomics Platform"/>
            <consortium name="The Broad Institute Genome Sequencing Center for Infectious Disease"/>
            <person name="Wu L."/>
            <person name="Ma J."/>
        </authorList>
    </citation>
    <scope>NUCLEOTIDE SEQUENCE [LARGE SCALE GENOMIC DNA]</scope>
    <source>
        <strain evidence="8">JCM 16014</strain>
    </source>
</reference>
<dbReference type="InterPro" id="IPR013325">
    <property type="entry name" value="RNA_pol_sigma_r2"/>
</dbReference>
<evidence type="ECO:0000313" key="7">
    <source>
        <dbReference type="EMBL" id="GAA2010909.1"/>
    </source>
</evidence>
<accession>A0ABP5F168</accession>